<dbReference type="PATRIC" id="fig|1256206.3.peg.2203"/>
<dbReference type="AlphaFoldDB" id="S2R5N6"/>
<dbReference type="Proteomes" id="UP000014243">
    <property type="component" value="Unassembled WGS sequence"/>
</dbReference>
<dbReference type="InterPro" id="IPR027413">
    <property type="entry name" value="GROEL-like_equatorial_sf"/>
</dbReference>
<dbReference type="EMBL" id="ANKC01001033">
    <property type="protein sequence ID" value="EPC72644.1"/>
    <property type="molecule type" value="Genomic_DNA"/>
</dbReference>
<gene>
    <name evidence="4" type="primary">groEL</name>
    <name evidence="4" type="ORF">Lpp126_14421</name>
</gene>
<dbReference type="InterPro" id="IPR001844">
    <property type="entry name" value="Cpn60/GroEL"/>
</dbReference>
<feature type="region of interest" description="Disordered" evidence="3">
    <location>
        <begin position="73"/>
        <end position="96"/>
    </location>
</feature>
<accession>S2R5N6</accession>
<comment type="similarity">
    <text evidence="1">Belongs to the chaperonin (HSP60) family.</text>
</comment>
<feature type="compositionally biased region" description="Low complexity" evidence="3">
    <location>
        <begin position="76"/>
        <end position="90"/>
    </location>
</feature>
<dbReference type="SUPFAM" id="SSF48592">
    <property type="entry name" value="GroEL equatorial domain-like"/>
    <property type="match status" value="1"/>
</dbReference>
<evidence type="ECO:0000256" key="2">
    <source>
        <dbReference type="ARBA" id="ARBA00023186"/>
    </source>
</evidence>
<protein>
    <submittedName>
        <fullName evidence="4">Chaperonin GroEL</fullName>
    </submittedName>
</protein>
<reference evidence="4 5" key="1">
    <citation type="journal article" date="2013" name="PLoS ONE">
        <title>Lactobacillus paracasei comparative genomics: towards species pan-genome definition and exploitation of diversity.</title>
        <authorList>
            <person name="Smokvina T."/>
            <person name="Wels M."/>
            <person name="Polka J."/>
            <person name="Chervaux C."/>
            <person name="Brisse S."/>
            <person name="Boekhorst J."/>
            <person name="van Hylckama Vlieg J.E."/>
            <person name="Siezen R.J."/>
        </authorList>
    </citation>
    <scope>NUCLEOTIDE SEQUENCE [LARGE SCALE GENOMIC DNA]</scope>
    <source>
        <strain evidence="4 5">Lpp126</strain>
    </source>
</reference>
<feature type="non-terminal residue" evidence="4">
    <location>
        <position position="1"/>
    </location>
</feature>
<evidence type="ECO:0000256" key="3">
    <source>
        <dbReference type="SAM" id="MobiDB-lite"/>
    </source>
</evidence>
<sequence length="96" mass="9872">ARLLRTTGKEGSVIVEQLKKEKQGVGYNAATDEWEDMAKSGIIDPTKVTRSALQNAASVAALMLTTEAVVADKPDPNANNNAAAGANPAAGMGGMM</sequence>
<name>S2R5N6_LACPA</name>
<dbReference type="GO" id="GO:0005524">
    <property type="term" value="F:ATP binding"/>
    <property type="evidence" value="ECO:0007669"/>
    <property type="project" value="InterPro"/>
</dbReference>
<dbReference type="Pfam" id="PF00118">
    <property type="entry name" value="Cpn60_TCP1"/>
    <property type="match status" value="1"/>
</dbReference>
<organism evidence="4 5">
    <name type="scientific">Lacticaseibacillus paracasei subsp. paracasei Lpp126</name>
    <dbReference type="NCBI Taxonomy" id="1256206"/>
    <lineage>
        <taxon>Bacteria</taxon>
        <taxon>Bacillati</taxon>
        <taxon>Bacillota</taxon>
        <taxon>Bacilli</taxon>
        <taxon>Lactobacillales</taxon>
        <taxon>Lactobacillaceae</taxon>
        <taxon>Lacticaseibacillus</taxon>
    </lineage>
</organism>
<dbReference type="Gene3D" id="1.10.560.10">
    <property type="entry name" value="GroEL-like equatorial domain"/>
    <property type="match status" value="1"/>
</dbReference>
<dbReference type="InterPro" id="IPR002423">
    <property type="entry name" value="Cpn60/GroEL/TCP-1"/>
</dbReference>
<evidence type="ECO:0000313" key="5">
    <source>
        <dbReference type="Proteomes" id="UP000014243"/>
    </source>
</evidence>
<comment type="caution">
    <text evidence="4">The sequence shown here is derived from an EMBL/GenBank/DDBJ whole genome shotgun (WGS) entry which is preliminary data.</text>
</comment>
<evidence type="ECO:0000313" key="4">
    <source>
        <dbReference type="EMBL" id="EPC72644.1"/>
    </source>
</evidence>
<dbReference type="GO" id="GO:0140662">
    <property type="term" value="F:ATP-dependent protein folding chaperone"/>
    <property type="evidence" value="ECO:0007669"/>
    <property type="project" value="InterPro"/>
</dbReference>
<dbReference type="GO" id="GO:0042026">
    <property type="term" value="P:protein refolding"/>
    <property type="evidence" value="ECO:0007669"/>
    <property type="project" value="InterPro"/>
</dbReference>
<evidence type="ECO:0000256" key="1">
    <source>
        <dbReference type="ARBA" id="ARBA00006607"/>
    </source>
</evidence>
<dbReference type="PANTHER" id="PTHR45633">
    <property type="entry name" value="60 KDA HEAT SHOCK PROTEIN, MITOCHONDRIAL"/>
    <property type="match status" value="1"/>
</dbReference>
<keyword evidence="2" id="KW-0143">Chaperone</keyword>
<proteinExistence type="inferred from homology"/>